<organism evidence="5 6">
    <name type="scientific">Pseudobutyrivibrio xylanivorans DSM 14809</name>
    <dbReference type="NCBI Taxonomy" id="1123012"/>
    <lineage>
        <taxon>Bacteria</taxon>
        <taxon>Bacillati</taxon>
        <taxon>Bacillota</taxon>
        <taxon>Clostridia</taxon>
        <taxon>Lachnospirales</taxon>
        <taxon>Lachnospiraceae</taxon>
        <taxon>Pseudobutyrivibrio</taxon>
    </lineage>
</organism>
<comment type="similarity">
    <text evidence="1">Belongs to the glycosyl hydrolase 25 family.</text>
</comment>
<reference evidence="5 6" key="1">
    <citation type="submission" date="2016-11" db="EMBL/GenBank/DDBJ databases">
        <authorList>
            <person name="Jaros S."/>
            <person name="Januszkiewicz K."/>
            <person name="Wedrychowicz H."/>
        </authorList>
    </citation>
    <scope>NUCLEOTIDE SEQUENCE [LARGE SCALE GENOMIC DNA]</scope>
    <source>
        <strain evidence="5 6">DSM 14809</strain>
    </source>
</reference>
<gene>
    <name evidence="5" type="ORF">SAMN02745725_00399</name>
</gene>
<proteinExistence type="inferred from homology"/>
<keyword evidence="4" id="KW-1133">Transmembrane helix</keyword>
<evidence type="ECO:0000313" key="6">
    <source>
        <dbReference type="Proteomes" id="UP000184185"/>
    </source>
</evidence>
<evidence type="ECO:0000313" key="5">
    <source>
        <dbReference type="EMBL" id="SHI45935.1"/>
    </source>
</evidence>
<keyword evidence="2" id="KW-0677">Repeat</keyword>
<keyword evidence="4" id="KW-0812">Transmembrane</keyword>
<dbReference type="PROSITE" id="PS51170">
    <property type="entry name" value="CW"/>
    <property type="match status" value="1"/>
</dbReference>
<dbReference type="InterPro" id="IPR017853">
    <property type="entry name" value="GH"/>
</dbReference>
<feature type="transmembrane region" description="Helical" evidence="4">
    <location>
        <begin position="7"/>
        <end position="28"/>
    </location>
</feature>
<dbReference type="EMBL" id="FQYQ01000002">
    <property type="protein sequence ID" value="SHI45935.1"/>
    <property type="molecule type" value="Genomic_DNA"/>
</dbReference>
<evidence type="ECO:0000256" key="3">
    <source>
        <dbReference type="PROSITE-ProRule" id="PRU00591"/>
    </source>
</evidence>
<name>A0A1M6BB42_PSEXY</name>
<dbReference type="GO" id="GO:0009253">
    <property type="term" value="P:peptidoglycan catabolic process"/>
    <property type="evidence" value="ECO:0007669"/>
    <property type="project" value="InterPro"/>
</dbReference>
<feature type="repeat" description="Cell wall-binding" evidence="3">
    <location>
        <begin position="281"/>
        <end position="300"/>
    </location>
</feature>
<sequence>MEDKKTITIAIALSAAMVLMFIGTILYARVHNRQQAEVEAELEQEEAKEGEDEFPRLNPDFEYVPIDVTNMVVRVDDVDMDAEDSAIHDVEVENTYINTTPLLPSIMNEREKVLREYVDISAFPDSYILNEKKSISINDSTVSVPKEIYLYNVGIDKSSKATVNVTVEDDDKIIKSLGWSSTKPDVVQLSSTSGETVDLEYVGKKFSGKVPVSIIVTYETSKGNTSTREITFNVFVENVSYGDDQLKDRAGNGLFLDKAGKKAAYVSDFSSNEYFYGEIKTTGWQTIDGATYYFNSDSLPVKGHQIIGGLPYDFGDDGILSYAVGDMGIDVSKWQKDIDWQLVAASGVDFAIIRCGFRGSISGQLVEDPYFKQNIQGALANGIKVGVYFFTQAITEQEAIEEASMAVAMCREYEITLPIYIDSENAVRGRANNLDKATRTRCLQAFCETINNSGYRGGVYASKNWFYEKLYAESLEQYSIWVAQYNTECNYTGKTDYWQYSSKETIAGITGYVDVNVVRESSGK</sequence>
<dbReference type="PANTHER" id="PTHR34135">
    <property type="entry name" value="LYSOZYME"/>
    <property type="match status" value="1"/>
</dbReference>
<dbReference type="GO" id="GO:0016052">
    <property type="term" value="P:carbohydrate catabolic process"/>
    <property type="evidence" value="ECO:0007669"/>
    <property type="project" value="TreeGrafter"/>
</dbReference>
<keyword evidence="4" id="KW-0472">Membrane</keyword>
<dbReference type="CDD" id="cd06414">
    <property type="entry name" value="GH25_LytC-like"/>
    <property type="match status" value="1"/>
</dbReference>
<dbReference type="GO" id="GO:0016998">
    <property type="term" value="P:cell wall macromolecule catabolic process"/>
    <property type="evidence" value="ECO:0007669"/>
    <property type="project" value="InterPro"/>
</dbReference>
<evidence type="ECO:0000256" key="4">
    <source>
        <dbReference type="SAM" id="Phobius"/>
    </source>
</evidence>
<accession>A0A1M6BB42</accession>
<keyword evidence="6" id="KW-1185">Reference proteome</keyword>
<evidence type="ECO:0000256" key="1">
    <source>
        <dbReference type="ARBA" id="ARBA00010646"/>
    </source>
</evidence>
<protein>
    <submittedName>
        <fullName evidence="5">Lyzozyme M1 (1,4-beta-N-acetylmuramidase), GH25 family</fullName>
    </submittedName>
</protein>
<dbReference type="Gene3D" id="2.10.270.10">
    <property type="entry name" value="Cholin Binding"/>
    <property type="match status" value="1"/>
</dbReference>
<dbReference type="AlphaFoldDB" id="A0A1M6BB42"/>
<dbReference type="GO" id="GO:0003796">
    <property type="term" value="F:lysozyme activity"/>
    <property type="evidence" value="ECO:0007669"/>
    <property type="project" value="InterPro"/>
</dbReference>
<dbReference type="OrthoDB" id="9765879at2"/>
<dbReference type="Proteomes" id="UP000184185">
    <property type="component" value="Unassembled WGS sequence"/>
</dbReference>
<dbReference type="SUPFAM" id="SSF51445">
    <property type="entry name" value="(Trans)glycosidases"/>
    <property type="match status" value="1"/>
</dbReference>
<evidence type="ECO:0000256" key="2">
    <source>
        <dbReference type="ARBA" id="ARBA00022737"/>
    </source>
</evidence>
<dbReference type="Pfam" id="PF01183">
    <property type="entry name" value="Glyco_hydro_25"/>
    <property type="match status" value="1"/>
</dbReference>
<dbReference type="Pfam" id="PF19127">
    <property type="entry name" value="Choline_bind_3"/>
    <property type="match status" value="1"/>
</dbReference>
<dbReference type="RefSeq" id="WP_072911979.1">
    <property type="nucleotide sequence ID" value="NZ_FQYQ01000002.1"/>
</dbReference>
<dbReference type="InterPro" id="IPR002053">
    <property type="entry name" value="Glyco_hydro_25"/>
</dbReference>
<dbReference type="PROSITE" id="PS51904">
    <property type="entry name" value="GLYCOSYL_HYDROL_F25_2"/>
    <property type="match status" value="1"/>
</dbReference>
<dbReference type="SUPFAM" id="SSF69360">
    <property type="entry name" value="Cell wall binding repeat"/>
    <property type="match status" value="1"/>
</dbReference>
<dbReference type="Gene3D" id="3.20.20.80">
    <property type="entry name" value="Glycosidases"/>
    <property type="match status" value="1"/>
</dbReference>
<dbReference type="InterPro" id="IPR018337">
    <property type="entry name" value="Cell_wall/Cho-bd_repeat"/>
</dbReference>
<dbReference type="PANTHER" id="PTHR34135:SF2">
    <property type="entry name" value="LYSOZYME"/>
    <property type="match status" value="1"/>
</dbReference>